<evidence type="ECO:0000256" key="3">
    <source>
        <dbReference type="ARBA" id="ARBA00023008"/>
    </source>
</evidence>
<feature type="signal peptide" evidence="4">
    <location>
        <begin position="1"/>
        <end position="24"/>
    </location>
</feature>
<evidence type="ECO:0000259" key="6">
    <source>
        <dbReference type="Pfam" id="PF07731"/>
    </source>
</evidence>
<dbReference type="SUPFAM" id="SSF49503">
    <property type="entry name" value="Cupredoxins"/>
    <property type="match status" value="3"/>
</dbReference>
<dbReference type="InterPro" id="IPR002355">
    <property type="entry name" value="Cu_oxidase_Cu_BS"/>
</dbReference>
<evidence type="ECO:0000313" key="8">
    <source>
        <dbReference type="EMBL" id="MCP9291614.1"/>
    </source>
</evidence>
<name>A0A9X2RHA7_9BACT</name>
<keyword evidence="4" id="KW-0732">Signal</keyword>
<dbReference type="InterPro" id="IPR001117">
    <property type="entry name" value="Cu-oxidase_2nd"/>
</dbReference>
<accession>A0A9X2RHA7</accession>
<dbReference type="CDD" id="cd04207">
    <property type="entry name" value="CuRO_3_LCC_like"/>
    <property type="match status" value="1"/>
</dbReference>
<dbReference type="RefSeq" id="WP_255134477.1">
    <property type="nucleotide sequence ID" value="NZ_JANDBC010000001.1"/>
</dbReference>
<keyword evidence="1" id="KW-0479">Metal-binding</keyword>
<keyword evidence="3" id="KW-0186">Copper</keyword>
<reference evidence="8" key="1">
    <citation type="submission" date="2022-06" db="EMBL/GenBank/DDBJ databases">
        <title>Gracilimonas sp. CAU 1638 isolated from sea sediment.</title>
        <authorList>
            <person name="Kim W."/>
        </authorList>
    </citation>
    <scope>NUCLEOTIDE SEQUENCE</scope>
    <source>
        <strain evidence="8">CAU 1638</strain>
    </source>
</reference>
<keyword evidence="9" id="KW-1185">Reference proteome</keyword>
<dbReference type="AlphaFoldDB" id="A0A9X2RHA7"/>
<organism evidence="8 9">
    <name type="scientific">Gracilimonas sediminicola</name>
    <dbReference type="NCBI Taxonomy" id="2952158"/>
    <lineage>
        <taxon>Bacteria</taxon>
        <taxon>Pseudomonadati</taxon>
        <taxon>Balneolota</taxon>
        <taxon>Balneolia</taxon>
        <taxon>Balneolales</taxon>
        <taxon>Balneolaceae</taxon>
        <taxon>Gracilimonas</taxon>
    </lineage>
</organism>
<dbReference type="Proteomes" id="UP001139125">
    <property type="component" value="Unassembled WGS sequence"/>
</dbReference>
<dbReference type="Gene3D" id="2.60.40.420">
    <property type="entry name" value="Cupredoxins - blue copper proteins"/>
    <property type="match status" value="3"/>
</dbReference>
<evidence type="ECO:0000259" key="7">
    <source>
        <dbReference type="Pfam" id="PF07732"/>
    </source>
</evidence>
<dbReference type="GO" id="GO:0005507">
    <property type="term" value="F:copper ion binding"/>
    <property type="evidence" value="ECO:0007669"/>
    <property type="project" value="InterPro"/>
</dbReference>
<dbReference type="PANTHER" id="PTHR11709">
    <property type="entry name" value="MULTI-COPPER OXIDASE"/>
    <property type="match status" value="1"/>
</dbReference>
<dbReference type="PANTHER" id="PTHR11709:SF394">
    <property type="entry name" value="FI03373P-RELATED"/>
    <property type="match status" value="1"/>
</dbReference>
<comment type="caution">
    <text evidence="8">The sequence shown here is derived from an EMBL/GenBank/DDBJ whole genome shotgun (WGS) entry which is preliminary data.</text>
</comment>
<feature type="chain" id="PRO_5040989377" evidence="4">
    <location>
        <begin position="25"/>
        <end position="567"/>
    </location>
</feature>
<dbReference type="Pfam" id="PF00394">
    <property type="entry name" value="Cu-oxidase"/>
    <property type="match status" value="1"/>
</dbReference>
<gene>
    <name evidence="8" type="ORF">NM125_08470</name>
</gene>
<dbReference type="Pfam" id="PF07731">
    <property type="entry name" value="Cu-oxidase_2"/>
    <property type="match status" value="1"/>
</dbReference>
<protein>
    <submittedName>
        <fullName evidence="8">Multicopper oxidase family protein</fullName>
    </submittedName>
</protein>
<dbReference type="GO" id="GO:0016491">
    <property type="term" value="F:oxidoreductase activity"/>
    <property type="evidence" value="ECO:0007669"/>
    <property type="project" value="UniProtKB-KW"/>
</dbReference>
<evidence type="ECO:0000256" key="2">
    <source>
        <dbReference type="ARBA" id="ARBA00023002"/>
    </source>
</evidence>
<dbReference type="InterPro" id="IPR045087">
    <property type="entry name" value="Cu-oxidase_fam"/>
</dbReference>
<dbReference type="InterPro" id="IPR008972">
    <property type="entry name" value="Cupredoxin"/>
</dbReference>
<evidence type="ECO:0000259" key="5">
    <source>
        <dbReference type="Pfam" id="PF00394"/>
    </source>
</evidence>
<evidence type="ECO:0000313" key="9">
    <source>
        <dbReference type="Proteomes" id="UP001139125"/>
    </source>
</evidence>
<dbReference type="PROSITE" id="PS00079">
    <property type="entry name" value="MULTICOPPER_OXIDASE1"/>
    <property type="match status" value="1"/>
</dbReference>
<keyword evidence="2" id="KW-0560">Oxidoreductase</keyword>
<evidence type="ECO:0000256" key="4">
    <source>
        <dbReference type="SAM" id="SignalP"/>
    </source>
</evidence>
<proteinExistence type="predicted"/>
<dbReference type="InterPro" id="IPR011707">
    <property type="entry name" value="Cu-oxidase-like_N"/>
</dbReference>
<evidence type="ECO:0000256" key="1">
    <source>
        <dbReference type="ARBA" id="ARBA00022723"/>
    </source>
</evidence>
<sequence>MQKLYPKISFLLMLFAGLSFSIQAQHEHHNMAGHSMNMDTSKAVWRMPPMNMEMPMLPGMHNELPPVEPFIAGLGLAKEDIPFAKPREILELADGDTVALQASIVRRNLEGKDYVMYGYNGQYPGPLLKAPQNSTVVVEFNNQIEFPTTVHWHGLRHDYRFDGTMFSQDPVMIGESFTYELFFRDAGVYWYHPHVLEYIQQDLGLYGNMLVAPPEEDYYNPVNREEMLILDDILIDDQGMIPWGKSSPTHALMGRFGNVMLVNGKTDYKLNVDRNEVLRFYITNVANTRTFNMVFEGAKVKVVGSDVSKFEEEVYTENVPIAVAERYIVEVLYEEPGTYPILNSIQAINHFRGEFYPHKDTLGMVTVSNKKAEESFTEAFNTLRVNEDVKKDIAEFEPYFDKPVDKELELTVAVKNLPIPIMQSMQLDTAYVPHVEWNDTMPMMNWLSTGKQVEWILRDPATGKKNMDIYWDFKKGDVIKLRIFNNPDTFHPMNHPFHIHGQRHLVLSMDGVENPNMVWKDTSIIPVGSTVDLLVEMSNPGKWMMHCHIGEHLDAGMMLGFEVGETP</sequence>
<feature type="domain" description="Plastocyanin-like" evidence="7">
    <location>
        <begin position="113"/>
        <end position="215"/>
    </location>
</feature>
<feature type="domain" description="Plastocyanin-like" evidence="6">
    <location>
        <begin position="471"/>
        <end position="565"/>
    </location>
</feature>
<dbReference type="EMBL" id="JANDBC010000001">
    <property type="protein sequence ID" value="MCP9291614.1"/>
    <property type="molecule type" value="Genomic_DNA"/>
</dbReference>
<dbReference type="Pfam" id="PF07732">
    <property type="entry name" value="Cu-oxidase_3"/>
    <property type="match status" value="1"/>
</dbReference>
<dbReference type="InterPro" id="IPR011706">
    <property type="entry name" value="Cu-oxidase_C"/>
</dbReference>
<feature type="domain" description="Plastocyanin-like" evidence="5">
    <location>
        <begin position="260"/>
        <end position="346"/>
    </location>
</feature>
<dbReference type="InterPro" id="IPR033138">
    <property type="entry name" value="Cu_oxidase_CS"/>
</dbReference>
<dbReference type="PROSITE" id="PS00080">
    <property type="entry name" value="MULTICOPPER_OXIDASE2"/>
    <property type="match status" value="1"/>
</dbReference>